<organism evidence="1 2">
    <name type="scientific">Tepidiforma bonchosmolovskayae</name>
    <dbReference type="NCBI Taxonomy" id="2601677"/>
    <lineage>
        <taxon>Bacteria</taxon>
        <taxon>Bacillati</taxon>
        <taxon>Chloroflexota</taxon>
        <taxon>Tepidiformia</taxon>
        <taxon>Tepidiformales</taxon>
        <taxon>Tepidiformaceae</taxon>
        <taxon>Tepidiforma</taxon>
    </lineage>
</organism>
<dbReference type="PANTHER" id="PTHR34849">
    <property type="entry name" value="SSL5025 PROTEIN"/>
    <property type="match status" value="1"/>
</dbReference>
<dbReference type="InterPro" id="IPR007367">
    <property type="entry name" value="DUF433"/>
</dbReference>
<reference evidence="1 2" key="1">
    <citation type="submission" date="2019-08" db="EMBL/GenBank/DDBJ databases">
        <authorList>
            <person name="Toschakov S.V."/>
        </authorList>
    </citation>
    <scope>NUCLEOTIDE SEQUENCE [LARGE SCALE GENOMIC DNA]</scope>
    <source>
        <strain evidence="1 2">3753O</strain>
    </source>
</reference>
<keyword evidence="2" id="KW-1185">Reference proteome</keyword>
<evidence type="ECO:0000313" key="2">
    <source>
        <dbReference type="Proteomes" id="UP000326331"/>
    </source>
</evidence>
<dbReference type="Gene3D" id="1.10.10.10">
    <property type="entry name" value="Winged helix-like DNA-binding domain superfamily/Winged helix DNA-binding domain"/>
    <property type="match status" value="1"/>
</dbReference>
<dbReference type="InterPro" id="IPR009057">
    <property type="entry name" value="Homeodomain-like_sf"/>
</dbReference>
<proteinExistence type="predicted"/>
<gene>
    <name evidence="1" type="ORF">Tbon_03960</name>
</gene>
<accession>A0ABX6C205</accession>
<dbReference type="PANTHER" id="PTHR34849:SF5">
    <property type="entry name" value="SSL2733 PROTEIN"/>
    <property type="match status" value="1"/>
</dbReference>
<evidence type="ECO:0000313" key="1">
    <source>
        <dbReference type="EMBL" id="QFG02481.1"/>
    </source>
</evidence>
<dbReference type="InterPro" id="IPR036388">
    <property type="entry name" value="WH-like_DNA-bd_sf"/>
</dbReference>
<dbReference type="Proteomes" id="UP000326331">
    <property type="component" value="Chromosome"/>
</dbReference>
<name>A0ABX6C205_9CHLR</name>
<dbReference type="Pfam" id="PF04255">
    <property type="entry name" value="DUF433"/>
    <property type="match status" value="1"/>
</dbReference>
<dbReference type="SUPFAM" id="SSF46689">
    <property type="entry name" value="Homeodomain-like"/>
    <property type="match status" value="1"/>
</dbReference>
<protein>
    <submittedName>
        <fullName evidence="1">DUF433 domain-containing protein</fullName>
    </submittedName>
</protein>
<dbReference type="RefSeq" id="WP_158066410.1">
    <property type="nucleotide sequence ID" value="NZ_CP042829.1"/>
</dbReference>
<dbReference type="EMBL" id="CP042829">
    <property type="protein sequence ID" value="QFG02481.1"/>
    <property type="molecule type" value="Genomic_DNA"/>
</dbReference>
<sequence length="89" mass="9993">MSRLDWREYIEVDAAAPGGRPVVRGTRISAQEVLDAVDRGEEIAAILAAYPQLTRESVLAVIQFRLAHQYVQERKHAERRRLPFAPGPG</sequence>
<reference evidence="1 2" key="2">
    <citation type="submission" date="2019-10" db="EMBL/GenBank/DDBJ databases">
        <title>Thermopilla bonchosmolovskayae gen. nov., sp. nov., a moderately thermophilic Chloroflexi bacterium from a Chukotka hot spring (Arctic, Russia), representing a novel classis Thermopillaia, which include previously uncultivated lineage OLB14.</title>
        <authorList>
            <person name="Kochetkova T.V."/>
            <person name="Zayulina K.S."/>
            <person name="Zhigarkov V.S."/>
            <person name="Minaev N.V."/>
            <person name="Novikov A."/>
            <person name="Toshchakov S.V."/>
            <person name="Elcheninov A.G."/>
            <person name="Kublanov I.V."/>
        </authorList>
    </citation>
    <scope>NUCLEOTIDE SEQUENCE [LARGE SCALE GENOMIC DNA]</scope>
    <source>
        <strain evidence="1 2">3753O</strain>
    </source>
</reference>